<dbReference type="Pfam" id="PF01972">
    <property type="entry name" value="SDH_protease"/>
    <property type="match status" value="1"/>
</dbReference>
<dbReference type="EMBL" id="RBIE01000002">
    <property type="protein sequence ID" value="RKQ61679.1"/>
    <property type="molecule type" value="Genomic_DNA"/>
</dbReference>
<dbReference type="Proteomes" id="UP000280881">
    <property type="component" value="Unassembled WGS sequence"/>
</dbReference>
<dbReference type="Gene3D" id="3.90.226.10">
    <property type="entry name" value="2-enoyl-CoA Hydratase, Chain A, domain 1"/>
    <property type="match status" value="1"/>
</dbReference>
<dbReference type="RefSeq" id="WP_121170911.1">
    <property type="nucleotide sequence ID" value="NZ_RBIE01000002.1"/>
</dbReference>
<accession>A0A420W6H1</accession>
<organism evidence="2 3">
    <name type="scientific">Thermovibrio guaymasensis</name>
    <dbReference type="NCBI Taxonomy" id="240167"/>
    <lineage>
        <taxon>Bacteria</taxon>
        <taxon>Pseudomonadati</taxon>
        <taxon>Aquificota</taxon>
        <taxon>Aquificia</taxon>
        <taxon>Desulfurobacteriales</taxon>
        <taxon>Desulfurobacteriaceae</taxon>
        <taxon>Thermovibrio</taxon>
    </lineage>
</organism>
<keyword evidence="1" id="KW-1133">Transmembrane helix</keyword>
<protein>
    <submittedName>
        <fullName evidence="2">ClpP class serine protease</fullName>
    </submittedName>
</protein>
<dbReference type="InterPro" id="IPR029045">
    <property type="entry name" value="ClpP/crotonase-like_dom_sf"/>
</dbReference>
<reference evidence="2 3" key="1">
    <citation type="submission" date="2018-10" db="EMBL/GenBank/DDBJ databases">
        <title>Genomic Encyclopedia of Type Strains, Phase IV (KMG-IV): sequencing the most valuable type-strain genomes for metagenomic binning, comparative biology and taxonomic classification.</title>
        <authorList>
            <person name="Goeker M."/>
        </authorList>
    </citation>
    <scope>NUCLEOTIDE SEQUENCE [LARGE SCALE GENOMIC DNA]</scope>
    <source>
        <strain evidence="2 3">DSM 15521</strain>
    </source>
</reference>
<dbReference type="OrthoDB" id="9806253at2"/>
<evidence type="ECO:0000313" key="3">
    <source>
        <dbReference type="Proteomes" id="UP000280881"/>
    </source>
</evidence>
<keyword evidence="2" id="KW-0378">Hydrolase</keyword>
<dbReference type="GO" id="GO:0006508">
    <property type="term" value="P:proteolysis"/>
    <property type="evidence" value="ECO:0007669"/>
    <property type="project" value="UniProtKB-KW"/>
</dbReference>
<comment type="caution">
    <text evidence="2">The sequence shown here is derived from an EMBL/GenBank/DDBJ whole genome shotgun (WGS) entry which is preliminary data.</text>
</comment>
<dbReference type="PANTHER" id="PTHR35984">
    <property type="entry name" value="PERIPLASMIC SERINE PROTEASE"/>
    <property type="match status" value="1"/>
</dbReference>
<keyword evidence="1" id="KW-0472">Membrane</keyword>
<evidence type="ECO:0000256" key="1">
    <source>
        <dbReference type="SAM" id="Phobius"/>
    </source>
</evidence>
<dbReference type="InterPro" id="IPR002825">
    <property type="entry name" value="Pept_S49_ser-pept_pro"/>
</dbReference>
<feature type="transmembrane region" description="Helical" evidence="1">
    <location>
        <begin position="12"/>
        <end position="29"/>
    </location>
</feature>
<dbReference type="NCBIfam" id="NF047768">
    <property type="entry name" value="Clp_like_SDH"/>
    <property type="match status" value="1"/>
</dbReference>
<dbReference type="GO" id="GO:0016020">
    <property type="term" value="C:membrane"/>
    <property type="evidence" value="ECO:0007669"/>
    <property type="project" value="InterPro"/>
</dbReference>
<keyword evidence="2" id="KW-0645">Protease</keyword>
<keyword evidence="3" id="KW-1185">Reference proteome</keyword>
<dbReference type="AlphaFoldDB" id="A0A420W6H1"/>
<evidence type="ECO:0000313" key="2">
    <source>
        <dbReference type="EMBL" id="RKQ61679.1"/>
    </source>
</evidence>
<sequence>MAQPTPAPGISFFDIFWLLIIFFSLWPLFQQKNLEWARLRLIREIEKKRKSRVITMIHRQERLALMGFPLVRFITIEDSERVLRAIRMTPDDMPIDFIIHTPGGLALAATQIASALAKHKAPVRVIVPHYAMSGGTLIALAADEIVMDENAVLGPLDPQLGQFPAPSIVKAVKEKYQEGKGSIKDETLILADVAEKALVQMKSTILRILTKKGHDEKKAEKIAELLTSGYWTHDYPLTVEVIKELGLNVSTDVPKEVYELMELYYQPVGQPSVQYIPIPYGEPKKGEVPVRKPH</sequence>
<dbReference type="SUPFAM" id="SSF52096">
    <property type="entry name" value="ClpP/crotonase"/>
    <property type="match status" value="1"/>
</dbReference>
<dbReference type="GO" id="GO:0008233">
    <property type="term" value="F:peptidase activity"/>
    <property type="evidence" value="ECO:0007669"/>
    <property type="project" value="UniProtKB-KW"/>
</dbReference>
<dbReference type="PANTHER" id="PTHR35984:SF1">
    <property type="entry name" value="PERIPLASMIC SERINE PROTEASE"/>
    <property type="match status" value="1"/>
</dbReference>
<keyword evidence="1" id="KW-0812">Transmembrane</keyword>
<gene>
    <name evidence="2" type="ORF">C7457_1121</name>
</gene>
<proteinExistence type="predicted"/>
<name>A0A420W6H1_9BACT</name>